<evidence type="ECO:0000256" key="1">
    <source>
        <dbReference type="SAM" id="SignalP"/>
    </source>
</evidence>
<protein>
    <submittedName>
        <fullName evidence="2">Uncharacterized protein</fullName>
    </submittedName>
</protein>
<name>A0AAN9AQA6_9CAEN</name>
<keyword evidence="1" id="KW-0732">Signal</keyword>
<dbReference type="AlphaFoldDB" id="A0AAN9AQA6"/>
<keyword evidence="3" id="KW-1185">Reference proteome</keyword>
<reference evidence="2 3" key="1">
    <citation type="submission" date="2024-02" db="EMBL/GenBank/DDBJ databases">
        <title>Chromosome-scale genome assembly of the rough periwinkle Littorina saxatilis.</title>
        <authorList>
            <person name="De Jode A."/>
            <person name="Faria R."/>
            <person name="Formenti G."/>
            <person name="Sims Y."/>
            <person name="Smith T.P."/>
            <person name="Tracey A."/>
            <person name="Wood J.M.D."/>
            <person name="Zagrodzka Z.B."/>
            <person name="Johannesson K."/>
            <person name="Butlin R.K."/>
            <person name="Leder E.H."/>
        </authorList>
    </citation>
    <scope>NUCLEOTIDE SEQUENCE [LARGE SCALE GENOMIC DNA]</scope>
    <source>
        <strain evidence="2">Snail1</strain>
        <tissue evidence="2">Muscle</tissue>
    </source>
</reference>
<proteinExistence type="predicted"/>
<sequence>MMSTTAYCVLILACFAVTTHSFNLRMLDEFAQCPPFAPAKLQNCLNSLLDVTTDNCSSAKESMRCTRELVNMCMDNSDILNVLSSYDLSATFANVRLVCGKK</sequence>
<evidence type="ECO:0000313" key="3">
    <source>
        <dbReference type="Proteomes" id="UP001374579"/>
    </source>
</evidence>
<organism evidence="2 3">
    <name type="scientific">Littorina saxatilis</name>
    <dbReference type="NCBI Taxonomy" id="31220"/>
    <lineage>
        <taxon>Eukaryota</taxon>
        <taxon>Metazoa</taxon>
        <taxon>Spiralia</taxon>
        <taxon>Lophotrochozoa</taxon>
        <taxon>Mollusca</taxon>
        <taxon>Gastropoda</taxon>
        <taxon>Caenogastropoda</taxon>
        <taxon>Littorinimorpha</taxon>
        <taxon>Littorinoidea</taxon>
        <taxon>Littorinidae</taxon>
        <taxon>Littorina</taxon>
    </lineage>
</organism>
<feature type="signal peptide" evidence="1">
    <location>
        <begin position="1"/>
        <end position="21"/>
    </location>
</feature>
<feature type="chain" id="PRO_5042982278" evidence="1">
    <location>
        <begin position="22"/>
        <end position="102"/>
    </location>
</feature>
<comment type="caution">
    <text evidence="2">The sequence shown here is derived from an EMBL/GenBank/DDBJ whole genome shotgun (WGS) entry which is preliminary data.</text>
</comment>
<evidence type="ECO:0000313" key="2">
    <source>
        <dbReference type="EMBL" id="KAK7091049.1"/>
    </source>
</evidence>
<dbReference type="Proteomes" id="UP001374579">
    <property type="component" value="Unassembled WGS sequence"/>
</dbReference>
<accession>A0AAN9AQA6</accession>
<dbReference type="EMBL" id="JBAMIC010000024">
    <property type="protein sequence ID" value="KAK7091049.1"/>
    <property type="molecule type" value="Genomic_DNA"/>
</dbReference>
<gene>
    <name evidence="2" type="ORF">V1264_010765</name>
</gene>